<keyword evidence="3" id="KW-1185">Reference proteome</keyword>
<dbReference type="PRINTS" id="PR00364">
    <property type="entry name" value="DISEASERSIST"/>
</dbReference>
<evidence type="ECO:0000313" key="2">
    <source>
        <dbReference type="EMBL" id="MCH94638.1"/>
    </source>
</evidence>
<proteinExistence type="predicted"/>
<dbReference type="GO" id="GO:0043531">
    <property type="term" value="F:ADP binding"/>
    <property type="evidence" value="ECO:0007669"/>
    <property type="project" value="InterPro"/>
</dbReference>
<dbReference type="InterPro" id="IPR027417">
    <property type="entry name" value="P-loop_NTPase"/>
</dbReference>
<organism evidence="2 3">
    <name type="scientific">Trifolium medium</name>
    <dbReference type="NCBI Taxonomy" id="97028"/>
    <lineage>
        <taxon>Eukaryota</taxon>
        <taxon>Viridiplantae</taxon>
        <taxon>Streptophyta</taxon>
        <taxon>Embryophyta</taxon>
        <taxon>Tracheophyta</taxon>
        <taxon>Spermatophyta</taxon>
        <taxon>Magnoliopsida</taxon>
        <taxon>eudicotyledons</taxon>
        <taxon>Gunneridae</taxon>
        <taxon>Pentapetalae</taxon>
        <taxon>rosids</taxon>
        <taxon>fabids</taxon>
        <taxon>Fabales</taxon>
        <taxon>Fabaceae</taxon>
        <taxon>Papilionoideae</taxon>
        <taxon>50 kb inversion clade</taxon>
        <taxon>NPAAA clade</taxon>
        <taxon>Hologalegina</taxon>
        <taxon>IRL clade</taxon>
        <taxon>Trifolieae</taxon>
        <taxon>Trifolium</taxon>
    </lineage>
</organism>
<dbReference type="InterPro" id="IPR042197">
    <property type="entry name" value="Apaf_helical"/>
</dbReference>
<dbReference type="PANTHER" id="PTHR36766:SF21">
    <property type="entry name" value="NB-ARC DOMAIN DISEASE RESISTANCE PROTEIN"/>
    <property type="match status" value="1"/>
</dbReference>
<evidence type="ECO:0000256" key="1">
    <source>
        <dbReference type="ARBA" id="ARBA00022821"/>
    </source>
</evidence>
<dbReference type="Gene3D" id="3.40.50.300">
    <property type="entry name" value="P-loop containing nucleotide triphosphate hydrolases"/>
    <property type="match status" value="1"/>
</dbReference>
<keyword evidence="1" id="KW-0611">Plant defense</keyword>
<comment type="caution">
    <text evidence="2">The sequence shown here is derived from an EMBL/GenBank/DDBJ whole genome shotgun (WGS) entry which is preliminary data.</text>
</comment>
<dbReference type="SUPFAM" id="SSF52540">
    <property type="entry name" value="P-loop containing nucleoside triphosphate hydrolases"/>
    <property type="match status" value="1"/>
</dbReference>
<sequence length="168" mass="19190">MLKTIVESLFEHCGYPVPEFQTNEDAVHRLELLLKKVEGTPLLLVLDDVWPNSETLVEKLQFQISDFKILVTSRVAFPRFSTTCILKPLVHEDAVILFHHFAQMEKNSSDIIDKDLVEKVVRSCKGLPLAIKVIATSLRNQPYDLWRKIVKELSQGMLLGPSPISRRP</sequence>
<accession>A0A392N6M3</accession>
<dbReference type="GO" id="GO:0006952">
    <property type="term" value="P:defense response"/>
    <property type="evidence" value="ECO:0007669"/>
    <property type="project" value="UniProtKB-KW"/>
</dbReference>
<dbReference type="EMBL" id="LXQA010027797">
    <property type="protein sequence ID" value="MCH94638.1"/>
    <property type="molecule type" value="Genomic_DNA"/>
</dbReference>
<evidence type="ECO:0000313" key="3">
    <source>
        <dbReference type="Proteomes" id="UP000265520"/>
    </source>
</evidence>
<dbReference type="AlphaFoldDB" id="A0A392N6M3"/>
<reference evidence="2 3" key="1">
    <citation type="journal article" date="2018" name="Front. Plant Sci.">
        <title>Red Clover (Trifolium pratense) and Zigzag Clover (T. medium) - A Picture of Genomic Similarities and Differences.</title>
        <authorList>
            <person name="Dluhosova J."/>
            <person name="Istvanek J."/>
            <person name="Nedelnik J."/>
            <person name="Repkova J."/>
        </authorList>
    </citation>
    <scope>NUCLEOTIDE SEQUENCE [LARGE SCALE GENOMIC DNA]</scope>
    <source>
        <strain evidence="3">cv. 10/8</strain>
        <tissue evidence="2">Leaf</tissue>
    </source>
</reference>
<dbReference type="Proteomes" id="UP000265520">
    <property type="component" value="Unassembled WGS sequence"/>
</dbReference>
<dbReference type="PANTHER" id="PTHR36766">
    <property type="entry name" value="PLANT BROAD-SPECTRUM MILDEW RESISTANCE PROTEIN RPW8"/>
    <property type="match status" value="1"/>
</dbReference>
<protein>
    <submittedName>
        <fullName evidence="2">Disease resistance protein</fullName>
    </submittedName>
</protein>
<dbReference type="Gene3D" id="1.10.8.430">
    <property type="entry name" value="Helical domain of apoptotic protease-activating factors"/>
    <property type="match status" value="1"/>
</dbReference>
<name>A0A392N6M3_9FABA</name>